<dbReference type="Proteomes" id="UP000193648">
    <property type="component" value="Unassembled WGS sequence"/>
</dbReference>
<dbReference type="EMBL" id="MCFF01000051">
    <property type="protein sequence ID" value="ORZ05306.1"/>
    <property type="molecule type" value="Genomic_DNA"/>
</dbReference>
<keyword evidence="4" id="KW-0498">Mitosis</keyword>
<keyword evidence="5 9" id="KW-0175">Coiled coil</keyword>
<dbReference type="PIRSF" id="PIRSF005719">
    <property type="entry name" value="SMC"/>
    <property type="match status" value="1"/>
</dbReference>
<dbReference type="FunFam" id="3.40.50.300:FF:000424">
    <property type="entry name" value="Structural maintenance of chromosomes 3"/>
    <property type="match status" value="1"/>
</dbReference>
<organism evidence="12 13">
    <name type="scientific">Lobosporangium transversale</name>
    <dbReference type="NCBI Taxonomy" id="64571"/>
    <lineage>
        <taxon>Eukaryota</taxon>
        <taxon>Fungi</taxon>
        <taxon>Fungi incertae sedis</taxon>
        <taxon>Mucoromycota</taxon>
        <taxon>Mortierellomycotina</taxon>
        <taxon>Mortierellomycetes</taxon>
        <taxon>Mortierellales</taxon>
        <taxon>Mortierellaceae</taxon>
        <taxon>Lobosporangium</taxon>
    </lineage>
</organism>
<evidence type="ECO:0000256" key="6">
    <source>
        <dbReference type="ARBA" id="ARBA00023242"/>
    </source>
</evidence>
<name>A0A1Y2GA44_9FUNG</name>
<feature type="region of interest" description="Disordered" evidence="10">
    <location>
        <begin position="877"/>
        <end position="900"/>
    </location>
</feature>
<dbReference type="SUPFAM" id="SSF52540">
    <property type="entry name" value="P-loop containing nucleoside triphosphate hydrolases"/>
    <property type="match status" value="2"/>
</dbReference>
<dbReference type="AlphaFoldDB" id="A0A1Y2GA44"/>
<feature type="coiled-coil region" evidence="9">
    <location>
        <begin position="399"/>
        <end position="496"/>
    </location>
</feature>
<evidence type="ECO:0000256" key="4">
    <source>
        <dbReference type="ARBA" id="ARBA00022776"/>
    </source>
</evidence>
<reference evidence="12 13" key="1">
    <citation type="submission" date="2016-07" db="EMBL/GenBank/DDBJ databases">
        <title>Pervasive Adenine N6-methylation of Active Genes in Fungi.</title>
        <authorList>
            <consortium name="DOE Joint Genome Institute"/>
            <person name="Mondo S.J."/>
            <person name="Dannebaum R.O."/>
            <person name="Kuo R.C."/>
            <person name="Labutti K."/>
            <person name="Haridas S."/>
            <person name="Kuo A."/>
            <person name="Salamov A."/>
            <person name="Ahrendt S.R."/>
            <person name="Lipzen A."/>
            <person name="Sullivan W."/>
            <person name="Andreopoulos W.B."/>
            <person name="Clum A."/>
            <person name="Lindquist E."/>
            <person name="Daum C."/>
            <person name="Ramamoorthy G.K."/>
            <person name="Gryganskyi A."/>
            <person name="Culley D."/>
            <person name="Magnuson J.K."/>
            <person name="James T.Y."/>
            <person name="O'Malley M.A."/>
            <person name="Stajich J.E."/>
            <person name="Spatafora J.W."/>
            <person name="Visel A."/>
            <person name="Grigoriev I.V."/>
        </authorList>
    </citation>
    <scope>NUCLEOTIDE SEQUENCE [LARGE SCALE GENOMIC DNA]</scope>
    <source>
        <strain evidence="12 13">NRRL 3116</strain>
    </source>
</reference>
<comment type="caution">
    <text evidence="12">The sequence shown here is derived from an EMBL/GenBank/DDBJ whole genome shotgun (WGS) entry which is preliminary data.</text>
</comment>
<dbReference type="FunFam" id="3.40.50.300:FF:000370">
    <property type="entry name" value="Structural maintenance of chromosomes 3"/>
    <property type="match status" value="1"/>
</dbReference>
<feature type="coiled-coil region" evidence="9">
    <location>
        <begin position="979"/>
        <end position="1016"/>
    </location>
</feature>
<dbReference type="PANTHER" id="PTHR43977">
    <property type="entry name" value="STRUCTURAL MAINTENANCE OF CHROMOSOMES PROTEIN 3"/>
    <property type="match status" value="1"/>
</dbReference>
<accession>A0A1Y2GA44</accession>
<sequence length="1199" mass="137903">MFIKQIIIQGFKSYKNQTVIEPFSDQHNVIVGRNGSGKSNFFAAIRFVLSDAYTNMGREERQALLHEGSGAATMSAYVEIIFDNSDNRFLTGKDELIMRRTIGLKKDEYSLDKKSATKADIMNMLESAGFSRSNPYYIVPQGRVTSLTNAKDNERLQLLKEIAGTRVYEQRRQESLKIISETDTKRRNIEELLENIEQRLEELEEEKEELKLYQEHDRRRRCLEYNLYSRELKDVNDALEEMEESHRQNLDGSNMQRRDFQEKEALIIALEQEIGMQKQHIELLQAEKRQLDYELESQIKAKAQIELEIKDHEDNAEMGTNTRKRNQEELRVVELDIQAKELELSQVTPEFQARMEEERQLREELQQVDLQRQALYSKKGRAGQFTSKAQRDEWIRTEMEEIQQSHSQLTSQAALLEKDLSELRSRQTNATESIQAVREQEAVRRNESEKLVQELGALKTERDQLTDKRKDLWREDAKMESTLNNLREEHRKSERALGASIDKHTSAGLAAVTRIAKSLNLDGVYGPLYDLFDVEDQYGIAVNVIAGASLFYVVVDNEITATRVLEALNKEKAGRITFMPLSRLNPKSSTYPEANDAIPMIKKLKFDPKYTRAFEQVFGRALICRTLEIAATYSRSYGLNGVTLDGDQVDRKGALTGGYQDNRNSRLNLIKIIKSFNSKYQAASERSQVIKKEITNLDQAITGILNKIQLIDVRRKQLADKRETLATESRSLIKDEASLKESIEAKEKAHRNLVADLKILEAQVGTLEKELNSEMVQTLSDAENRLLSELTTKMDNMKERLSAFASERSKVETRKNILEITLGSNLRPRFNELQDKVESGMALDDDALEKHRHDLSSILKSIQEISDRIREIDDELEETDKTVSDKESELEKLHTEQQEESRQMRRIQKDVEKHASRRNLLLRQKEECTKNIRNLGVLPEDAFEKYKNVASEKLLKQVYKVNEELKKYGHVNKKAFEQYSNFTKQRDSLNQRKDELDASEAAIRELIQTLDQRKDEAIERTFKQVAKNFADVFLKLVPAGRGRLIMQRKTDRQAADMDDEDSDSDGDHETSAIDNYTGVAIQVSFNSKMDEGLRMQQLSGGQKSLVALTLIFAIQQCDPAPFYLFDEIDANLDAAHRTAVAAMIHSLSEQAQFITTTFRPEMLANADKFYGVNFQDKVSVVNAITKEEALNFVEQEQAR</sequence>
<keyword evidence="6 8" id="KW-0539">Nucleus</keyword>
<dbReference type="InterPro" id="IPR041741">
    <property type="entry name" value="SMC3_ABC_euk"/>
</dbReference>
<keyword evidence="7" id="KW-0131">Cell cycle</keyword>
<evidence type="ECO:0000256" key="10">
    <source>
        <dbReference type="SAM" id="MobiDB-lite"/>
    </source>
</evidence>
<dbReference type="SUPFAM" id="SSF75553">
    <property type="entry name" value="Smc hinge domain"/>
    <property type="match status" value="1"/>
</dbReference>
<feature type="coiled-coil region" evidence="9">
    <location>
        <begin position="179"/>
        <end position="374"/>
    </location>
</feature>
<dbReference type="GO" id="GO:0016887">
    <property type="term" value="F:ATP hydrolysis activity"/>
    <property type="evidence" value="ECO:0007669"/>
    <property type="project" value="InterPro"/>
</dbReference>
<dbReference type="InterPro" id="IPR036277">
    <property type="entry name" value="SMC_hinge_sf"/>
</dbReference>
<evidence type="ECO:0000256" key="8">
    <source>
        <dbReference type="PIRNR" id="PIRNR005719"/>
    </source>
</evidence>
<dbReference type="STRING" id="64571.A0A1Y2GA44"/>
<dbReference type="OrthoDB" id="5575062at2759"/>
<dbReference type="InterPro" id="IPR003395">
    <property type="entry name" value="RecF/RecN/SMC_N"/>
</dbReference>
<evidence type="ECO:0000313" key="12">
    <source>
        <dbReference type="EMBL" id="ORZ05306.1"/>
    </source>
</evidence>
<evidence type="ECO:0000256" key="1">
    <source>
        <dbReference type="ARBA" id="ARBA00004123"/>
    </source>
</evidence>
<comment type="similarity">
    <text evidence="2">Belongs to the SMC family. SMC3 subfamily.</text>
</comment>
<dbReference type="InParanoid" id="A0A1Y2GA44"/>
<protein>
    <recommendedName>
        <fullName evidence="8">Structural maintenance of chromosomes protein</fullName>
    </recommendedName>
</protein>
<dbReference type="FunCoup" id="A0A1Y2GA44">
    <property type="interactions" value="901"/>
</dbReference>
<feature type="domain" description="SMC hinge" evidence="11">
    <location>
        <begin position="522"/>
        <end position="634"/>
    </location>
</feature>
<feature type="region of interest" description="Disordered" evidence="10">
    <location>
        <begin position="1047"/>
        <end position="1071"/>
    </location>
</feature>
<keyword evidence="3" id="KW-0132">Cell division</keyword>
<dbReference type="CDD" id="cd03272">
    <property type="entry name" value="ABC_SMC3_euk"/>
    <property type="match status" value="1"/>
</dbReference>
<comment type="subcellular location">
    <subcellularLocation>
        <location evidence="1 8">Nucleus</location>
    </subcellularLocation>
</comment>
<dbReference type="GeneID" id="33567465"/>
<dbReference type="InterPro" id="IPR024704">
    <property type="entry name" value="SMC"/>
</dbReference>
<evidence type="ECO:0000256" key="7">
    <source>
        <dbReference type="ARBA" id="ARBA00023306"/>
    </source>
</evidence>
<evidence type="ECO:0000256" key="5">
    <source>
        <dbReference type="ARBA" id="ARBA00023054"/>
    </source>
</evidence>
<dbReference type="Gene3D" id="1.20.1060.20">
    <property type="match status" value="1"/>
</dbReference>
<dbReference type="Gene3D" id="3.40.50.300">
    <property type="entry name" value="P-loop containing nucleotide triphosphate hydrolases"/>
    <property type="match status" value="2"/>
</dbReference>
<dbReference type="GO" id="GO:0005524">
    <property type="term" value="F:ATP binding"/>
    <property type="evidence" value="ECO:0007669"/>
    <property type="project" value="InterPro"/>
</dbReference>
<dbReference type="Pfam" id="PF02463">
    <property type="entry name" value="SMC_N"/>
    <property type="match status" value="1"/>
</dbReference>
<evidence type="ECO:0000256" key="3">
    <source>
        <dbReference type="ARBA" id="ARBA00022618"/>
    </source>
</evidence>
<dbReference type="GO" id="GO:0005634">
    <property type="term" value="C:nucleus"/>
    <property type="evidence" value="ECO:0007669"/>
    <property type="project" value="UniProtKB-SubCell"/>
</dbReference>
<dbReference type="InterPro" id="IPR027417">
    <property type="entry name" value="P-loop_NTPase"/>
</dbReference>
<feature type="compositionally biased region" description="Basic and acidic residues" evidence="10">
    <location>
        <begin position="879"/>
        <end position="900"/>
    </location>
</feature>
<dbReference type="GO" id="GO:0051276">
    <property type="term" value="P:chromosome organization"/>
    <property type="evidence" value="ECO:0007669"/>
    <property type="project" value="InterPro"/>
</dbReference>
<evidence type="ECO:0000313" key="13">
    <source>
        <dbReference type="Proteomes" id="UP000193648"/>
    </source>
</evidence>
<dbReference type="GO" id="GO:0007059">
    <property type="term" value="P:chromosome segregation"/>
    <property type="evidence" value="ECO:0007669"/>
    <property type="project" value="UniProtKB-ARBA"/>
</dbReference>
<gene>
    <name evidence="12" type="ORF">BCR41DRAFT_361865</name>
</gene>
<dbReference type="InterPro" id="IPR010935">
    <property type="entry name" value="SMC_hinge"/>
</dbReference>
<dbReference type="SMART" id="SM00968">
    <property type="entry name" value="SMC_hinge"/>
    <property type="match status" value="1"/>
</dbReference>
<evidence type="ECO:0000256" key="2">
    <source>
        <dbReference type="ARBA" id="ARBA00005917"/>
    </source>
</evidence>
<evidence type="ECO:0000259" key="11">
    <source>
        <dbReference type="SMART" id="SM00968"/>
    </source>
</evidence>
<feature type="coiled-coil region" evidence="9">
    <location>
        <begin position="743"/>
        <end position="807"/>
    </location>
</feature>
<dbReference type="GO" id="GO:0005694">
    <property type="term" value="C:chromosome"/>
    <property type="evidence" value="ECO:0007669"/>
    <property type="project" value="InterPro"/>
</dbReference>
<proteinExistence type="inferred from homology"/>
<evidence type="ECO:0000256" key="9">
    <source>
        <dbReference type="SAM" id="Coils"/>
    </source>
</evidence>
<keyword evidence="13" id="KW-1185">Reference proteome</keyword>
<dbReference type="Pfam" id="PF06470">
    <property type="entry name" value="SMC_hinge"/>
    <property type="match status" value="1"/>
</dbReference>
<dbReference type="Gene3D" id="3.30.70.1620">
    <property type="match status" value="1"/>
</dbReference>
<dbReference type="RefSeq" id="XP_021876998.1">
    <property type="nucleotide sequence ID" value="XM_022025622.1"/>
</dbReference>
<dbReference type="GO" id="GO:0051301">
    <property type="term" value="P:cell division"/>
    <property type="evidence" value="ECO:0007669"/>
    <property type="project" value="UniProtKB-KW"/>
</dbReference>